<dbReference type="AlphaFoldDB" id="U6L4N4"/>
<dbReference type="Proteomes" id="UP000030747">
    <property type="component" value="Unassembled WGS sequence"/>
</dbReference>
<reference evidence="1" key="2">
    <citation type="submission" date="2013-10" db="EMBL/GenBank/DDBJ databases">
        <authorList>
            <person name="Aslett M."/>
        </authorList>
    </citation>
    <scope>NUCLEOTIDE SEQUENCE [LARGE SCALE GENOMIC DNA]</scope>
    <source>
        <strain evidence="1">Houghton</strain>
    </source>
</reference>
<protein>
    <submittedName>
        <fullName evidence="1">Uncharacterized protein</fullName>
    </submittedName>
</protein>
<proteinExistence type="predicted"/>
<evidence type="ECO:0000313" key="1">
    <source>
        <dbReference type="EMBL" id="CDJ43549.1"/>
    </source>
</evidence>
<dbReference type="RefSeq" id="XP_013234299.1">
    <property type="nucleotide sequence ID" value="XM_013378845.1"/>
</dbReference>
<evidence type="ECO:0000313" key="2">
    <source>
        <dbReference type="Proteomes" id="UP000030747"/>
    </source>
</evidence>
<gene>
    <name evidence="1" type="ORF">ETH_00012020</name>
</gene>
<accession>U6L4N4</accession>
<dbReference type="GeneID" id="25251580"/>
<keyword evidence="2" id="KW-1185">Reference proteome</keyword>
<name>U6L4N4_EIMTE</name>
<sequence>MLAEDQNVPSANSEDVATPVSMNPIKGFGFRV</sequence>
<dbReference type="EMBL" id="HG675849">
    <property type="protein sequence ID" value="CDJ43549.1"/>
    <property type="molecule type" value="Genomic_DNA"/>
</dbReference>
<organism evidence="1 2">
    <name type="scientific">Eimeria tenella</name>
    <name type="common">Coccidian parasite</name>
    <dbReference type="NCBI Taxonomy" id="5802"/>
    <lineage>
        <taxon>Eukaryota</taxon>
        <taxon>Sar</taxon>
        <taxon>Alveolata</taxon>
        <taxon>Apicomplexa</taxon>
        <taxon>Conoidasida</taxon>
        <taxon>Coccidia</taxon>
        <taxon>Eucoccidiorida</taxon>
        <taxon>Eimeriorina</taxon>
        <taxon>Eimeriidae</taxon>
        <taxon>Eimeria</taxon>
    </lineage>
</organism>
<reference evidence="1" key="1">
    <citation type="submission" date="2013-10" db="EMBL/GenBank/DDBJ databases">
        <title>Genomic analysis of the causative agents of coccidiosis in chickens.</title>
        <authorList>
            <person name="Reid A.J."/>
            <person name="Blake D."/>
            <person name="Billington K."/>
            <person name="Browne H."/>
            <person name="Dunn M."/>
            <person name="Hung S."/>
            <person name="Kawahara F."/>
            <person name="Miranda-Saavedra D."/>
            <person name="Mourier T."/>
            <person name="Nagra H."/>
            <person name="Otto T.D."/>
            <person name="Rawlings N."/>
            <person name="Sanchez A."/>
            <person name="Sanders M."/>
            <person name="Subramaniam C."/>
            <person name="Tay Y."/>
            <person name="Dear P."/>
            <person name="Doerig C."/>
            <person name="Gruber A."/>
            <person name="Parkinson J."/>
            <person name="Shirley M."/>
            <person name="Wan K.L."/>
            <person name="Berriman M."/>
            <person name="Tomley F."/>
            <person name="Pain A."/>
        </authorList>
    </citation>
    <scope>NUCLEOTIDE SEQUENCE [LARGE SCALE GENOMIC DNA]</scope>
    <source>
        <strain evidence="1">Houghton</strain>
    </source>
</reference>